<feature type="domain" description="HTH cro/C1-type" evidence="1">
    <location>
        <begin position="18"/>
        <end position="71"/>
    </location>
</feature>
<dbReference type="GO" id="GO:0003677">
    <property type="term" value="F:DNA binding"/>
    <property type="evidence" value="ECO:0007669"/>
    <property type="project" value="InterPro"/>
</dbReference>
<keyword evidence="3" id="KW-1185">Reference proteome</keyword>
<accession>A0A4Q9GW96</accession>
<comment type="caution">
    <text evidence="2">The sequence shown here is derived from an EMBL/GenBank/DDBJ whole genome shotgun (WGS) entry which is preliminary data.</text>
</comment>
<dbReference type="Pfam" id="PF13560">
    <property type="entry name" value="HTH_31"/>
    <property type="match status" value="1"/>
</dbReference>
<dbReference type="SMART" id="SM00530">
    <property type="entry name" value="HTH_XRE"/>
    <property type="match status" value="1"/>
</dbReference>
<dbReference type="CDD" id="cd00093">
    <property type="entry name" value="HTH_XRE"/>
    <property type="match status" value="1"/>
</dbReference>
<dbReference type="OrthoDB" id="9809730at2"/>
<dbReference type="Proteomes" id="UP000292120">
    <property type="component" value="Unassembled WGS sequence"/>
</dbReference>
<dbReference type="EMBL" id="SIXI01000005">
    <property type="protein sequence ID" value="TBO29301.1"/>
    <property type="molecule type" value="Genomic_DNA"/>
</dbReference>
<dbReference type="InterPro" id="IPR010982">
    <property type="entry name" value="Lambda_DNA-bd_dom_sf"/>
</dbReference>
<dbReference type="PROSITE" id="PS50943">
    <property type="entry name" value="HTH_CROC1"/>
    <property type="match status" value="1"/>
</dbReference>
<protein>
    <submittedName>
        <fullName evidence="2">XRE family transcriptional regulator</fullName>
    </submittedName>
</protein>
<dbReference type="AlphaFoldDB" id="A0A4Q9GW96"/>
<dbReference type="Gene3D" id="1.10.260.40">
    <property type="entry name" value="lambda repressor-like DNA-binding domains"/>
    <property type="match status" value="1"/>
</dbReference>
<dbReference type="RefSeq" id="WP_130968597.1">
    <property type="nucleotide sequence ID" value="NZ_SIXI01000005.1"/>
</dbReference>
<reference evidence="2 3" key="1">
    <citation type="submission" date="2019-02" db="EMBL/GenBank/DDBJ databases">
        <title>Aquabacterium sp. strain KMB7.</title>
        <authorList>
            <person name="Chen W.-M."/>
        </authorList>
    </citation>
    <scope>NUCLEOTIDE SEQUENCE [LARGE SCALE GENOMIC DNA]</scope>
    <source>
        <strain evidence="2 3">KMB7</strain>
    </source>
</reference>
<organism evidence="2 3">
    <name type="scientific">Aquabacterium lacunae</name>
    <dbReference type="NCBI Taxonomy" id="2528630"/>
    <lineage>
        <taxon>Bacteria</taxon>
        <taxon>Pseudomonadati</taxon>
        <taxon>Pseudomonadota</taxon>
        <taxon>Betaproteobacteria</taxon>
        <taxon>Burkholderiales</taxon>
        <taxon>Aquabacterium</taxon>
    </lineage>
</organism>
<gene>
    <name evidence="2" type="ORF">EYS42_12890</name>
</gene>
<dbReference type="InterPro" id="IPR001387">
    <property type="entry name" value="Cro/C1-type_HTH"/>
</dbReference>
<proteinExistence type="predicted"/>
<evidence type="ECO:0000313" key="2">
    <source>
        <dbReference type="EMBL" id="TBO29301.1"/>
    </source>
</evidence>
<evidence type="ECO:0000313" key="3">
    <source>
        <dbReference type="Proteomes" id="UP000292120"/>
    </source>
</evidence>
<sequence>MAGSAHDPLLRFPEELGRLRQSRKLSQKSLALTIDMDPSQLSGLERGSRPPPNPATIADIASALTLDQSELSLLEWCARHDRCVRFILEVAASPREAQLVSQVLRASALLDNAQQEGLSEYLKGLQLAAQRMASLSIRVDELDQPNRRTAMSK</sequence>
<evidence type="ECO:0000259" key="1">
    <source>
        <dbReference type="PROSITE" id="PS50943"/>
    </source>
</evidence>
<dbReference type="SUPFAM" id="SSF47413">
    <property type="entry name" value="lambda repressor-like DNA-binding domains"/>
    <property type="match status" value="1"/>
</dbReference>
<name>A0A4Q9GW96_9BURK</name>